<dbReference type="SUPFAM" id="SSF52087">
    <property type="entry name" value="CRAL/TRIO domain"/>
    <property type="match status" value="1"/>
</dbReference>
<dbReference type="SMART" id="SM00516">
    <property type="entry name" value="SEC14"/>
    <property type="match status" value="1"/>
</dbReference>
<accession>A0A183BK20</accession>
<feature type="domain" description="CRAL-TRIO" evidence="2">
    <location>
        <begin position="181"/>
        <end position="343"/>
    </location>
</feature>
<dbReference type="PANTHER" id="PTHR47159:SF6">
    <property type="entry name" value="CRAL-TRIO DOMAIN-CONTAINING PROTEIN"/>
    <property type="match status" value="1"/>
</dbReference>
<evidence type="ECO:0000313" key="3">
    <source>
        <dbReference type="Proteomes" id="UP000050741"/>
    </source>
</evidence>
<dbReference type="SUPFAM" id="SSF101576">
    <property type="entry name" value="Supernatant protein factor (SPF), C-terminal domain"/>
    <property type="match status" value="1"/>
</dbReference>
<name>A0A183BK20_GLOPA</name>
<dbReference type="PANTHER" id="PTHR47159">
    <property type="entry name" value="PROTEIN CBG07705-RELATED"/>
    <property type="match status" value="1"/>
</dbReference>
<dbReference type="Gene3D" id="3.40.525.10">
    <property type="entry name" value="CRAL-TRIO lipid binding domain"/>
    <property type="match status" value="1"/>
</dbReference>
<dbReference type="WBParaSite" id="GPLIN_000094900">
    <property type="protein sequence ID" value="GPLIN_000094900"/>
    <property type="gene ID" value="GPLIN_000094900"/>
</dbReference>
<evidence type="ECO:0000256" key="1">
    <source>
        <dbReference type="SAM" id="MobiDB-lite"/>
    </source>
</evidence>
<dbReference type="PROSITE" id="PS50191">
    <property type="entry name" value="CRAL_TRIO"/>
    <property type="match status" value="1"/>
</dbReference>
<organism evidence="3 4">
    <name type="scientific">Globodera pallida</name>
    <name type="common">Potato cyst nematode worm</name>
    <name type="synonym">Heterodera pallida</name>
    <dbReference type="NCBI Taxonomy" id="36090"/>
    <lineage>
        <taxon>Eukaryota</taxon>
        <taxon>Metazoa</taxon>
        <taxon>Ecdysozoa</taxon>
        <taxon>Nematoda</taxon>
        <taxon>Chromadorea</taxon>
        <taxon>Rhabditida</taxon>
        <taxon>Tylenchina</taxon>
        <taxon>Tylenchomorpha</taxon>
        <taxon>Tylenchoidea</taxon>
        <taxon>Heteroderidae</taxon>
        <taxon>Heteroderinae</taxon>
        <taxon>Globodera</taxon>
    </lineage>
</organism>
<dbReference type="InterPro" id="IPR001251">
    <property type="entry name" value="CRAL-TRIO_dom"/>
</dbReference>
<feature type="region of interest" description="Disordered" evidence="1">
    <location>
        <begin position="413"/>
        <end position="439"/>
    </location>
</feature>
<protein>
    <submittedName>
        <fullName evidence="4">CRAL-TRIO domain-containing protein</fullName>
    </submittedName>
</protein>
<reference evidence="4" key="2">
    <citation type="submission" date="2016-06" db="UniProtKB">
        <authorList>
            <consortium name="WormBaseParasite"/>
        </authorList>
    </citation>
    <scope>IDENTIFICATION</scope>
</reference>
<sequence length="626" mass="72691">MSKRPSTELGEPLSDGSLELVAEVRHLCLFPRHPNFDSDFNIYRFIACAERTHRSRREVVESAAKALDQHIRVRKCMKLDEVPSFPMEQNRLFRDLLMPFGRITEGVTDSRNRLLWFIEYRSMELLSYTLYEVIRVELLKMYLLKNNSYPPPPKGRSAVLPMEQNRLFRDLLMPFGRITEGVTDSRNRLLWFIEYRSMSVEKIAHGIRSSESIRFQFWQFEQMLRMVNRQERKSGRLSSIRHVIDMAGYEINPFTTLFVSSGTLSYYSQLFHYDNYPELIYPIELVNIAKWIQLPYRMIRGMMPSGFTDRFRLYDGNFLQKLTAEIPAEFIPQSLGGQNEAIRCVPASPLLHHWQPKHRRILDKLQCFHIGARKSKAFRVQIEGAGGTNILSWYLRTDGDIFLGVFFEPDENSQCQQNGKSADSDSLPADQKGQQNKVSVGGEHQMADQLEWVYPWFKLSARLHHEWDCVDCSRPGSYWLLFSNKHNWLNRRTIEVIVQIERVEESGKSKIRNVFPEGKEPTIDGETEEETLSLREYLQIEPEQMFAGASCPPTHATEEAISISTLPHVPAGTFQLAFCIDIPSIQFVGVDDVMVRPMIVPMTPLRCPRQLHCLHILSIRLCRDGF</sequence>
<reference evidence="3" key="1">
    <citation type="submission" date="2014-05" db="EMBL/GenBank/DDBJ databases">
        <title>The genome and life-stage specific transcriptomes of Globodera pallida elucidate key aspects of plant parasitism by a cyst nematode.</title>
        <authorList>
            <person name="Cotton J.A."/>
            <person name="Lilley C.J."/>
            <person name="Jones L.M."/>
            <person name="Kikuchi T."/>
            <person name="Reid A.J."/>
            <person name="Thorpe P."/>
            <person name="Tsai I.J."/>
            <person name="Beasley H."/>
            <person name="Blok V."/>
            <person name="Cock P.J.A."/>
            <person name="Van den Akker S.E."/>
            <person name="Holroyd N."/>
            <person name="Hunt M."/>
            <person name="Mantelin S."/>
            <person name="Naghra H."/>
            <person name="Pain A."/>
            <person name="Palomares-Rius J.E."/>
            <person name="Zarowiecki M."/>
            <person name="Berriman M."/>
            <person name="Jones J.T."/>
            <person name="Urwin P.E."/>
        </authorList>
    </citation>
    <scope>NUCLEOTIDE SEQUENCE [LARGE SCALE GENOMIC DNA]</scope>
    <source>
        <strain evidence="3">Lindley</strain>
    </source>
</reference>
<proteinExistence type="predicted"/>
<dbReference type="Gene3D" id="2.60.120.680">
    <property type="entry name" value="GOLD domain"/>
    <property type="match status" value="1"/>
</dbReference>
<dbReference type="Proteomes" id="UP000050741">
    <property type="component" value="Unassembled WGS sequence"/>
</dbReference>
<dbReference type="InterPro" id="IPR053302">
    <property type="entry name" value="CRAL-TRIO_domain"/>
</dbReference>
<evidence type="ECO:0000259" key="2">
    <source>
        <dbReference type="PROSITE" id="PS50191"/>
    </source>
</evidence>
<keyword evidence="3" id="KW-1185">Reference proteome</keyword>
<dbReference type="Pfam" id="PF00650">
    <property type="entry name" value="CRAL_TRIO"/>
    <property type="match status" value="1"/>
</dbReference>
<evidence type="ECO:0000313" key="4">
    <source>
        <dbReference type="WBParaSite" id="GPLIN_000094900"/>
    </source>
</evidence>
<dbReference type="CDD" id="cd00170">
    <property type="entry name" value="SEC14"/>
    <property type="match status" value="1"/>
</dbReference>
<dbReference type="InterPro" id="IPR036865">
    <property type="entry name" value="CRAL-TRIO_dom_sf"/>
</dbReference>
<dbReference type="AlphaFoldDB" id="A0A183BK20"/>
<dbReference type="InterPro" id="IPR036598">
    <property type="entry name" value="GOLD_dom_sf"/>
</dbReference>